<dbReference type="Proteomes" id="UP000515922">
    <property type="component" value="Segment"/>
</dbReference>
<protein>
    <submittedName>
        <fullName evidence="1">Uncharacterized protein</fullName>
    </submittedName>
</protein>
<dbReference type="EMBL" id="MT711976">
    <property type="protein sequence ID" value="QMP84134.1"/>
    <property type="molecule type" value="Genomic_DNA"/>
</dbReference>
<evidence type="ECO:0000313" key="2">
    <source>
        <dbReference type="EMBL" id="QMP84358.1"/>
    </source>
</evidence>
<evidence type="ECO:0000313" key="1">
    <source>
        <dbReference type="EMBL" id="QMP84134.1"/>
    </source>
</evidence>
<sequence>MKHIKETSELSVGMIILTGTAYYKVEGWTHITFSGPRWNEEKKEWDGWATVPLPSPCHPAHEIPSSYFPK</sequence>
<keyword evidence="3" id="KW-1185">Reference proteome</keyword>
<dbReference type="EMBL" id="MT711976">
    <property type="protein sequence ID" value="QMP84358.1"/>
    <property type="molecule type" value="Genomic_DNA"/>
</dbReference>
<reference evidence="1 3" key="1">
    <citation type="submission" date="2020-07" db="EMBL/GenBank/DDBJ databases">
        <title>Streptomyces phage Genome sequencing and assembly.</title>
        <authorList>
            <person name="Sharma V."/>
            <person name="Hardy A."/>
            <person name="Frunzke J."/>
        </authorList>
    </citation>
    <scope>NUCLEOTIDE SEQUENCE [LARGE SCALE GENOMIC DNA]</scope>
</reference>
<gene>
    <name evidence="1" type="ORF">HUN41_00004</name>
    <name evidence="2" type="ORF">HUN41_00270</name>
</gene>
<accession>A0A7G4AVU4</accession>
<proteinExistence type="predicted"/>
<name>A0A7G4AVU4_9CAUD</name>
<evidence type="ECO:0000313" key="3">
    <source>
        <dbReference type="Proteomes" id="UP000515922"/>
    </source>
</evidence>
<organism evidence="1 3">
    <name type="scientific">Streptomyces phage Coruscant</name>
    <dbReference type="NCBI Taxonomy" id="2739834"/>
    <lineage>
        <taxon>Viruses</taxon>
        <taxon>Duplodnaviria</taxon>
        <taxon>Heunggongvirae</taxon>
        <taxon>Uroviricota</taxon>
        <taxon>Caudoviricetes</taxon>
        <taxon>Stanwilliamsviridae</taxon>
        <taxon>Boydwoodruffvirinae</taxon>
        <taxon>Coruscantvirus</taxon>
        <taxon>Coruscantvirus coruscant</taxon>
    </lineage>
</organism>